<dbReference type="RefSeq" id="WP_002957403.1">
    <property type="nucleotide sequence ID" value="NC_020555.1"/>
</dbReference>
<name>A0ABN0BDC3_9HELI</name>
<dbReference type="EMBL" id="DS990394">
    <property type="protein sequence ID" value="EFR47515.1"/>
    <property type="molecule type" value="Genomic_DNA"/>
</dbReference>
<organism evidence="1 2">
    <name type="scientific">Helicobacter cinaedi CCUG 18818 = ATCC BAA-847</name>
    <dbReference type="NCBI Taxonomy" id="537971"/>
    <lineage>
        <taxon>Bacteria</taxon>
        <taxon>Pseudomonadati</taxon>
        <taxon>Campylobacterota</taxon>
        <taxon>Epsilonproteobacteria</taxon>
        <taxon>Campylobacterales</taxon>
        <taxon>Helicobacteraceae</taxon>
        <taxon>Helicobacter</taxon>
    </lineage>
</organism>
<evidence type="ECO:0000313" key="2">
    <source>
        <dbReference type="Proteomes" id="UP000005755"/>
    </source>
</evidence>
<keyword evidence="2" id="KW-1185">Reference proteome</keyword>
<dbReference type="Proteomes" id="UP000005755">
    <property type="component" value="Unassembled WGS sequence"/>
</dbReference>
<protein>
    <submittedName>
        <fullName evidence="1">Uncharacterized protein</fullName>
    </submittedName>
</protein>
<evidence type="ECO:0000313" key="1">
    <source>
        <dbReference type="EMBL" id="EFR47515.1"/>
    </source>
</evidence>
<gene>
    <name evidence="1" type="ORF">HCCG_02063</name>
</gene>
<proteinExistence type="predicted"/>
<accession>A0ABN0BDC3</accession>
<sequence>MVESKQNFNALNDFKSYADENQKQTTNGFSFGSAFSKLKEKGIEAKEAIEKKQNAR</sequence>
<reference evidence="2" key="1">
    <citation type="journal article" date="2014" name="Genome Announc.">
        <title>Draft genome sequences of six enterohepatic helicobacter species isolated from humans and one from rhesus macaques.</title>
        <authorList>
            <person name="Shen Z."/>
            <person name="Sheh A."/>
            <person name="Young S.K."/>
            <person name="Abouelliel A."/>
            <person name="Ward D.V."/>
            <person name="Earl A.M."/>
            <person name="Fox J.G."/>
        </authorList>
    </citation>
    <scope>NUCLEOTIDE SEQUENCE [LARGE SCALE GENOMIC DNA]</scope>
    <source>
        <strain evidence="2">CCUG 18818</strain>
    </source>
</reference>